<keyword evidence="2" id="KW-0614">Plasmid</keyword>
<name>A0A1Z4NB43_9CYAN</name>
<dbReference type="EMBL" id="AP018249">
    <property type="protein sequence ID" value="BAZ02941.1"/>
    <property type="molecule type" value="Genomic_DNA"/>
</dbReference>
<geneLocation type="plasmid" evidence="3">
    <name>Plasmid1 dna</name>
</geneLocation>
<geneLocation type="plasmid" evidence="2">
    <name>plasmid1</name>
</geneLocation>
<evidence type="ECO:0000313" key="1">
    <source>
        <dbReference type="EMBL" id="BAZ02789.1"/>
    </source>
</evidence>
<dbReference type="KEGG" id="ttq:NIES37_69540"/>
<organism evidence="2 3">
    <name type="scientific">Tolypothrix tenuis PCC 7101</name>
    <dbReference type="NCBI Taxonomy" id="231146"/>
    <lineage>
        <taxon>Bacteria</taxon>
        <taxon>Bacillati</taxon>
        <taxon>Cyanobacteriota</taxon>
        <taxon>Cyanophyceae</taxon>
        <taxon>Nostocales</taxon>
        <taxon>Tolypothrichaceae</taxon>
        <taxon>Tolypothrix</taxon>
    </lineage>
</organism>
<proteinExistence type="predicted"/>
<dbReference type="Proteomes" id="UP000218785">
    <property type="component" value="Plasmid plasmid1"/>
</dbReference>
<gene>
    <name evidence="1" type="ORF">NIES37_68020</name>
    <name evidence="2" type="ORF">NIES37_69540</name>
</gene>
<dbReference type="RefSeq" id="WP_096583243.1">
    <property type="nucleotide sequence ID" value="NZ_CAWNJS010000001.1"/>
</dbReference>
<evidence type="ECO:0000313" key="3">
    <source>
        <dbReference type="Proteomes" id="UP000218785"/>
    </source>
</evidence>
<dbReference type="Proteomes" id="UP000218785">
    <property type="component" value="Chromosome"/>
</dbReference>
<evidence type="ECO:0000313" key="2">
    <source>
        <dbReference type="EMBL" id="BAZ02941.1"/>
    </source>
</evidence>
<dbReference type="EMBL" id="AP018248">
    <property type="protein sequence ID" value="BAZ02789.1"/>
    <property type="molecule type" value="Genomic_DNA"/>
</dbReference>
<reference evidence="2 3" key="1">
    <citation type="submission" date="2017-06" db="EMBL/GenBank/DDBJ databases">
        <title>Genome sequencing of cyanobaciteial culture collection at National Institute for Environmental Studies (NIES).</title>
        <authorList>
            <person name="Hirose Y."/>
            <person name="Shimura Y."/>
            <person name="Fujisawa T."/>
            <person name="Nakamura Y."/>
            <person name="Kawachi M."/>
        </authorList>
    </citation>
    <scope>NUCLEOTIDE SEQUENCE [LARGE SCALE GENOMIC DNA]</scope>
    <source>
        <strain evidence="2 3">NIES-37</strain>
        <plasmid evidence="2">plasmid1</plasmid>
        <plasmid evidence="3">Plasmid1 dna</plasmid>
    </source>
</reference>
<dbReference type="KEGG" id="ttq:NIES37_68020"/>
<sequence>MLPKTRIQEISPLTFCRKIKSAYSGMSLQTVETQESERGTFKEYCSILSQELDIPFKTVQIKWGPGIEFPNMPQRTRSMLKFVLIARLLEMKQIQAA</sequence>
<keyword evidence="3" id="KW-1185">Reference proteome</keyword>
<protein>
    <submittedName>
        <fullName evidence="2">Uncharacterized protein</fullName>
    </submittedName>
</protein>
<accession>A0A1Z4NB43</accession>
<dbReference type="AlphaFoldDB" id="A0A1Z4NB43"/>